<organism evidence="2 3">
    <name type="scientific">Acidimangrovimonas pyrenivorans</name>
    <dbReference type="NCBI Taxonomy" id="2030798"/>
    <lineage>
        <taxon>Bacteria</taxon>
        <taxon>Pseudomonadati</taxon>
        <taxon>Pseudomonadota</taxon>
        <taxon>Alphaproteobacteria</taxon>
        <taxon>Rhodobacterales</taxon>
        <taxon>Paracoccaceae</taxon>
        <taxon>Acidimangrovimonas</taxon>
    </lineage>
</organism>
<sequence>MTHLQLAIAPLAAILYLILGGALGTGYFLALRHTVRLHGEKAPAGKLAAWYGLRIGGAVVVFVLVAQEGALPLLITFAGFIVARFLVVRGGREG</sequence>
<feature type="transmembrane region" description="Helical" evidence="1">
    <location>
        <begin position="43"/>
        <end position="64"/>
    </location>
</feature>
<dbReference type="Pfam" id="PF12966">
    <property type="entry name" value="AtpR"/>
    <property type="match status" value="1"/>
</dbReference>
<feature type="transmembrane region" description="Helical" evidence="1">
    <location>
        <begin position="6"/>
        <end position="31"/>
    </location>
</feature>
<evidence type="ECO:0000313" key="2">
    <source>
        <dbReference type="EMBL" id="MFC2966707.1"/>
    </source>
</evidence>
<dbReference type="Proteomes" id="UP001595443">
    <property type="component" value="Unassembled WGS sequence"/>
</dbReference>
<feature type="transmembrane region" description="Helical" evidence="1">
    <location>
        <begin position="70"/>
        <end position="88"/>
    </location>
</feature>
<dbReference type="InterPro" id="IPR017581">
    <property type="entry name" value="AtpR-like"/>
</dbReference>
<name>A0ABV7ABU4_9RHOB</name>
<keyword evidence="1" id="KW-0812">Transmembrane</keyword>
<gene>
    <name evidence="2" type="ORF">ACFOES_01240</name>
</gene>
<accession>A0ABV7ABU4</accession>
<proteinExistence type="predicted"/>
<evidence type="ECO:0000313" key="3">
    <source>
        <dbReference type="Proteomes" id="UP001595443"/>
    </source>
</evidence>
<keyword evidence="3" id="KW-1185">Reference proteome</keyword>
<dbReference type="RefSeq" id="WP_377831165.1">
    <property type="nucleotide sequence ID" value="NZ_JBHRSK010000002.1"/>
</dbReference>
<dbReference type="EMBL" id="JBHRSK010000002">
    <property type="protein sequence ID" value="MFC2966707.1"/>
    <property type="molecule type" value="Genomic_DNA"/>
</dbReference>
<reference evidence="3" key="1">
    <citation type="journal article" date="2019" name="Int. J. Syst. Evol. Microbiol.">
        <title>The Global Catalogue of Microorganisms (GCM) 10K type strain sequencing project: providing services to taxonomists for standard genome sequencing and annotation.</title>
        <authorList>
            <consortium name="The Broad Institute Genomics Platform"/>
            <consortium name="The Broad Institute Genome Sequencing Center for Infectious Disease"/>
            <person name="Wu L."/>
            <person name="Ma J."/>
        </authorList>
    </citation>
    <scope>NUCLEOTIDE SEQUENCE [LARGE SCALE GENOMIC DNA]</scope>
    <source>
        <strain evidence="3">KCTC 62192</strain>
    </source>
</reference>
<comment type="caution">
    <text evidence="2">The sequence shown here is derived from an EMBL/GenBank/DDBJ whole genome shotgun (WGS) entry which is preliminary data.</text>
</comment>
<protein>
    <submittedName>
        <fullName evidence="2">ATP synthase subunit I</fullName>
    </submittedName>
</protein>
<keyword evidence="1" id="KW-1133">Transmembrane helix</keyword>
<evidence type="ECO:0000256" key="1">
    <source>
        <dbReference type="SAM" id="Phobius"/>
    </source>
</evidence>
<keyword evidence="1" id="KW-0472">Membrane</keyword>